<gene>
    <name evidence="1" type="ORF">Tam10B_0042</name>
</gene>
<proteinExistence type="predicted"/>
<comment type="caution">
    <text evidence="1">The sequence shown here is derived from an EMBL/GenBank/DDBJ whole genome shotgun (WGS) entry which is preliminary data.</text>
</comment>
<sequence length="35" mass="4111">MLDAQISNPEAWRLIVNYFPESVRIFNIMIEETLG</sequence>
<organism evidence="1 2">
    <name type="scientific">Bifidobacterium vansinderenii</name>
    <dbReference type="NCBI Taxonomy" id="1984871"/>
    <lineage>
        <taxon>Bacteria</taxon>
        <taxon>Bacillati</taxon>
        <taxon>Actinomycetota</taxon>
        <taxon>Actinomycetes</taxon>
        <taxon>Bifidobacteriales</taxon>
        <taxon>Bifidobacteriaceae</taxon>
        <taxon>Bifidobacterium</taxon>
    </lineage>
</organism>
<keyword evidence="2" id="KW-1185">Reference proteome</keyword>
<evidence type="ECO:0000313" key="2">
    <source>
        <dbReference type="Proteomes" id="UP000215433"/>
    </source>
</evidence>
<protein>
    <submittedName>
        <fullName evidence="1">Uncharacterized protein</fullName>
    </submittedName>
</protein>
<dbReference type="Proteomes" id="UP000215433">
    <property type="component" value="Unassembled WGS sequence"/>
</dbReference>
<reference evidence="1 2" key="1">
    <citation type="submission" date="2017-05" db="EMBL/GenBank/DDBJ databases">
        <title>Bifidobacterium vansinderenii sp. nov.</title>
        <authorList>
            <person name="Lugli G.A."/>
            <person name="Duranti S."/>
            <person name="Mangifesta M."/>
        </authorList>
    </citation>
    <scope>NUCLEOTIDE SEQUENCE [LARGE SCALE GENOMIC DNA]</scope>
    <source>
        <strain evidence="1 2">Tam10B</strain>
    </source>
</reference>
<dbReference type="AlphaFoldDB" id="A0A229W143"/>
<accession>A0A229W143</accession>
<dbReference type="EMBL" id="NEWD01000002">
    <property type="protein sequence ID" value="OXN01599.1"/>
    <property type="molecule type" value="Genomic_DNA"/>
</dbReference>
<name>A0A229W143_9BIFI</name>
<evidence type="ECO:0000313" key="1">
    <source>
        <dbReference type="EMBL" id="OXN01599.1"/>
    </source>
</evidence>